<dbReference type="InterPro" id="IPR010621">
    <property type="entry name" value="DUF1214"/>
</dbReference>
<organism evidence="4 5">
    <name type="scientific">Sinobacterium norvegicum</name>
    <dbReference type="NCBI Taxonomy" id="1641715"/>
    <lineage>
        <taxon>Bacteria</taxon>
        <taxon>Pseudomonadati</taxon>
        <taxon>Pseudomonadota</taxon>
        <taxon>Gammaproteobacteria</taxon>
        <taxon>Cellvibrionales</taxon>
        <taxon>Spongiibacteraceae</taxon>
        <taxon>Sinobacterium</taxon>
    </lineage>
</organism>
<keyword evidence="5" id="KW-1185">Reference proteome</keyword>
<feature type="domain" description="DUF1214" evidence="2">
    <location>
        <begin position="222"/>
        <end position="307"/>
    </location>
</feature>
<accession>A0ABN8EI30</accession>
<name>A0ABN8EI30_9GAMM</name>
<evidence type="ECO:0000259" key="2">
    <source>
        <dbReference type="Pfam" id="PF06742"/>
    </source>
</evidence>
<dbReference type="SUPFAM" id="SSF160935">
    <property type="entry name" value="VPA0735-like"/>
    <property type="match status" value="1"/>
</dbReference>
<comment type="caution">
    <text evidence="4">The sequence shown here is derived from an EMBL/GenBank/DDBJ whole genome shotgun (WGS) entry which is preliminary data.</text>
</comment>
<keyword evidence="1" id="KW-0732">Signal</keyword>
<evidence type="ECO:0000256" key="1">
    <source>
        <dbReference type="SAM" id="SignalP"/>
    </source>
</evidence>
<evidence type="ECO:0008006" key="6">
    <source>
        <dbReference type="Google" id="ProtNLM"/>
    </source>
</evidence>
<gene>
    <name evidence="4" type="ORF">SIN8267_01118</name>
</gene>
<evidence type="ECO:0000313" key="4">
    <source>
        <dbReference type="EMBL" id="CAH0991017.1"/>
    </source>
</evidence>
<dbReference type="Proteomes" id="UP000838100">
    <property type="component" value="Unassembled WGS sequence"/>
</dbReference>
<dbReference type="Pfam" id="PF06742">
    <property type="entry name" value="DUF1214"/>
    <property type="match status" value="1"/>
</dbReference>
<proteinExistence type="predicted"/>
<dbReference type="InterPro" id="IPR037049">
    <property type="entry name" value="DUF1214_C_sf"/>
</dbReference>
<evidence type="ECO:0000313" key="5">
    <source>
        <dbReference type="Proteomes" id="UP000838100"/>
    </source>
</evidence>
<dbReference type="InterPro" id="IPR010679">
    <property type="entry name" value="DUF1254"/>
</dbReference>
<reference evidence="4" key="1">
    <citation type="submission" date="2021-12" db="EMBL/GenBank/DDBJ databases">
        <authorList>
            <person name="Rodrigo-Torres L."/>
            <person name="Arahal R. D."/>
            <person name="Lucena T."/>
        </authorList>
    </citation>
    <scope>NUCLEOTIDE SEQUENCE</scope>
    <source>
        <strain evidence="4">CECT 8267</strain>
    </source>
</reference>
<dbReference type="PANTHER" id="PTHR36509:SF2">
    <property type="entry name" value="BLL3101 PROTEIN"/>
    <property type="match status" value="1"/>
</dbReference>
<protein>
    <recommendedName>
        <fullName evidence="6">DUF1214 domain-containing protein</fullName>
    </recommendedName>
</protein>
<dbReference type="PANTHER" id="PTHR36509">
    <property type="entry name" value="BLL3101 PROTEIN"/>
    <property type="match status" value="1"/>
</dbReference>
<dbReference type="Gene3D" id="2.60.120.600">
    <property type="entry name" value="Domain of unknown function DUF1214, C-terminal domain"/>
    <property type="match status" value="1"/>
</dbReference>
<sequence length="327" mass="35439">MMKTLLSTAVLAAIFSANALAAPTIVTEDNYPQAYTNMRLGAVLEKTGGVNQFFAMPNPSSVPAEQFVVRMNRDTAYSVSVIDMSSGDVTVTVPKTDEYVTIQVVDENHETQPMIYGSGEHKLTAKTDHAFVIVRTLDKQVREGLVIEAGSAKPFTVKEWDMASFHAVDKAGNIDFSNGYDQSKAFGNTESGQTPYMNYVGAAGGWGGAMVEDNIYQTSQYFPADSCYETTFVDPGAEFFWSATVYNADGRMFNDTANISSAMDPVANADGSYTIRFGCDGQANNIPVAEGNTTGKFNVLMRHYGPGEQVSNDADGYNATKLIHKVK</sequence>
<feature type="chain" id="PRO_5045593553" description="DUF1214 domain-containing protein" evidence="1">
    <location>
        <begin position="22"/>
        <end position="327"/>
    </location>
</feature>
<dbReference type="EMBL" id="CAKLPX010000001">
    <property type="protein sequence ID" value="CAH0991017.1"/>
    <property type="molecule type" value="Genomic_DNA"/>
</dbReference>
<feature type="domain" description="DUF1254" evidence="3">
    <location>
        <begin position="51"/>
        <end position="118"/>
    </location>
</feature>
<feature type="signal peptide" evidence="1">
    <location>
        <begin position="1"/>
        <end position="21"/>
    </location>
</feature>
<evidence type="ECO:0000259" key="3">
    <source>
        <dbReference type="Pfam" id="PF06863"/>
    </source>
</evidence>
<dbReference type="Pfam" id="PF06863">
    <property type="entry name" value="DUF1254"/>
    <property type="match status" value="1"/>
</dbReference>